<protein>
    <submittedName>
        <fullName evidence="1">Helix-turn-helix domain-containing protein</fullName>
    </submittedName>
</protein>
<evidence type="ECO:0000313" key="1">
    <source>
        <dbReference type="EMBL" id="MCC2177369.1"/>
    </source>
</evidence>
<dbReference type="AlphaFoldDB" id="A0AAW4VWP2"/>
<comment type="caution">
    <text evidence="1">The sequence shown here is derived from an EMBL/GenBank/DDBJ whole genome shotgun (WGS) entry which is preliminary data.</text>
</comment>
<sequence length="283" mass="34055">MSDENKVQIEKEENCVEQKPLNIGEPTFEKCEVKPAIFGKRYHEERTKKFLSHEQVRKRIMDMTGEDVSVSYLQKIEQGKCNSREWCHYLAKVFDVCPEYFAGVVDFRWITREKAHNSVYPEKQTEEKLIKAISFEDELRPSLQAQEKFVENFVEEQNEMTWQKSKGQQSESIYADVFYRLAYATPEEQKNFMDLWELQKQYVKNREKDQRKEDELRKSLTKKYTLHKENPEIEKRIGYAFYKLAKENEGLFKVLYEVASDSNSRAQFQTIMMRNYQYKEWND</sequence>
<keyword evidence="2" id="KW-1185">Reference proteome</keyword>
<dbReference type="RefSeq" id="WP_227600937.1">
    <property type="nucleotide sequence ID" value="NZ_JAJEPX010000030.1"/>
</dbReference>
<dbReference type="GO" id="GO:0003677">
    <property type="term" value="F:DNA binding"/>
    <property type="evidence" value="ECO:0007669"/>
    <property type="project" value="InterPro"/>
</dbReference>
<dbReference type="InterPro" id="IPR001387">
    <property type="entry name" value="Cro/C1-type_HTH"/>
</dbReference>
<dbReference type="Gene3D" id="1.10.260.40">
    <property type="entry name" value="lambda repressor-like DNA-binding domains"/>
    <property type="match status" value="1"/>
</dbReference>
<dbReference type="CDD" id="cd00093">
    <property type="entry name" value="HTH_XRE"/>
    <property type="match status" value="1"/>
</dbReference>
<dbReference type="EMBL" id="JAJEPX010000030">
    <property type="protein sequence ID" value="MCC2177369.1"/>
    <property type="molecule type" value="Genomic_DNA"/>
</dbReference>
<proteinExistence type="predicted"/>
<evidence type="ECO:0000313" key="2">
    <source>
        <dbReference type="Proteomes" id="UP001298753"/>
    </source>
</evidence>
<dbReference type="GeneID" id="98659307"/>
<dbReference type="InterPro" id="IPR010982">
    <property type="entry name" value="Lambda_DNA-bd_dom_sf"/>
</dbReference>
<name>A0AAW4VWP2_9FIRM</name>
<organism evidence="1 2">
    <name type="scientific">Agathobaculum butyriciproducens</name>
    <dbReference type="NCBI Taxonomy" id="1628085"/>
    <lineage>
        <taxon>Bacteria</taxon>
        <taxon>Bacillati</taxon>
        <taxon>Bacillota</taxon>
        <taxon>Clostridia</taxon>
        <taxon>Eubacteriales</taxon>
        <taxon>Butyricicoccaceae</taxon>
        <taxon>Agathobaculum</taxon>
    </lineage>
</organism>
<gene>
    <name evidence="1" type="ORF">LKD22_09580</name>
</gene>
<accession>A0AAW4VWP2</accession>
<reference evidence="1 2" key="1">
    <citation type="submission" date="2021-10" db="EMBL/GenBank/DDBJ databases">
        <title>Anaerobic single-cell dispensing facilitates the cultivation of human gut bacteria.</title>
        <authorList>
            <person name="Afrizal A."/>
        </authorList>
    </citation>
    <scope>NUCLEOTIDE SEQUENCE [LARGE SCALE GENOMIC DNA]</scope>
    <source>
        <strain evidence="1 2">CLA-AA-H270</strain>
    </source>
</reference>
<dbReference type="Proteomes" id="UP001298753">
    <property type="component" value="Unassembled WGS sequence"/>
</dbReference>